<dbReference type="Proteomes" id="UP000707071">
    <property type="component" value="Unassembled WGS sequence"/>
</dbReference>
<name>A0A9P7U2F9_9HYPO</name>
<comment type="caution">
    <text evidence="2">The sequence shown here is derived from an EMBL/GenBank/DDBJ whole genome shotgun (WGS) entry which is preliminary data.</text>
</comment>
<organism evidence="2 3">
    <name type="scientific">Claviceps aff. purpurea</name>
    <dbReference type="NCBI Taxonomy" id="1967640"/>
    <lineage>
        <taxon>Eukaryota</taxon>
        <taxon>Fungi</taxon>
        <taxon>Dikarya</taxon>
        <taxon>Ascomycota</taxon>
        <taxon>Pezizomycotina</taxon>
        <taxon>Sordariomycetes</taxon>
        <taxon>Hypocreomycetidae</taxon>
        <taxon>Hypocreales</taxon>
        <taxon>Clavicipitaceae</taxon>
        <taxon>Claviceps</taxon>
    </lineage>
</organism>
<sequence length="119" mass="12875">MPDSHAQVWMELVDFASTTRDEMVGDSNTVHSNQELSIALDYSLFDALWRGGGRGQESRESLPATSNIVEPEQSPPGTRSSFDAAKGNRAGQPSSRNIIFSRLGNVSGLRVRIGVTPEA</sequence>
<accession>A0A9P7U2F9</accession>
<protein>
    <submittedName>
        <fullName evidence="2">Uncharacterized protein</fullName>
    </submittedName>
</protein>
<keyword evidence="3" id="KW-1185">Reference proteome</keyword>
<evidence type="ECO:0000313" key="3">
    <source>
        <dbReference type="Proteomes" id="UP000707071"/>
    </source>
</evidence>
<dbReference type="AlphaFoldDB" id="A0A9P7U2F9"/>
<gene>
    <name evidence="2" type="ORF">E4U09_000279</name>
</gene>
<dbReference type="EMBL" id="SRRH01001059">
    <property type="protein sequence ID" value="KAG6283342.1"/>
    <property type="molecule type" value="Genomic_DNA"/>
</dbReference>
<evidence type="ECO:0000256" key="1">
    <source>
        <dbReference type="SAM" id="MobiDB-lite"/>
    </source>
</evidence>
<feature type="region of interest" description="Disordered" evidence="1">
    <location>
        <begin position="52"/>
        <end position="96"/>
    </location>
</feature>
<reference evidence="2 3" key="1">
    <citation type="journal article" date="2020" name="bioRxiv">
        <title>Whole genome comparisons of ergot fungi reveals the divergence and evolution of species within the genus Claviceps are the result of varying mechanisms driving genome evolution and host range expansion.</title>
        <authorList>
            <person name="Wyka S.A."/>
            <person name="Mondo S.J."/>
            <person name="Liu M."/>
            <person name="Dettman J."/>
            <person name="Nalam V."/>
            <person name="Broders K.D."/>
        </authorList>
    </citation>
    <scope>NUCLEOTIDE SEQUENCE [LARGE SCALE GENOMIC DNA]</scope>
    <source>
        <strain evidence="2 3">Clav52</strain>
    </source>
</reference>
<proteinExistence type="predicted"/>
<evidence type="ECO:0000313" key="2">
    <source>
        <dbReference type="EMBL" id="KAG6283342.1"/>
    </source>
</evidence>